<keyword evidence="3" id="KW-1185">Reference proteome</keyword>
<evidence type="ECO:0008006" key="4">
    <source>
        <dbReference type="Google" id="ProtNLM"/>
    </source>
</evidence>
<evidence type="ECO:0000256" key="1">
    <source>
        <dbReference type="SAM" id="SignalP"/>
    </source>
</evidence>
<feature type="chain" id="PRO_5032954590" description="L,D-transpeptidase" evidence="1">
    <location>
        <begin position="28"/>
        <end position="216"/>
    </location>
</feature>
<dbReference type="EMBL" id="JACIIV010000015">
    <property type="protein sequence ID" value="MBB6228083.1"/>
    <property type="molecule type" value="Genomic_DNA"/>
</dbReference>
<protein>
    <recommendedName>
        <fullName evidence="4">L,D-transpeptidase</fullName>
    </recommendedName>
</protein>
<reference evidence="2 3" key="1">
    <citation type="submission" date="2020-08" db="EMBL/GenBank/DDBJ databases">
        <title>Genomic Encyclopedia of Type Strains, Phase IV (KMG-IV): sequencing the most valuable type-strain genomes for metagenomic binning, comparative biology and taxonomic classification.</title>
        <authorList>
            <person name="Goeker M."/>
        </authorList>
    </citation>
    <scope>NUCLEOTIDE SEQUENCE [LARGE SCALE GENOMIC DNA]</scope>
    <source>
        <strain evidence="2 3">DSM 102189</strain>
    </source>
</reference>
<evidence type="ECO:0000313" key="3">
    <source>
        <dbReference type="Proteomes" id="UP000538147"/>
    </source>
</evidence>
<sequence>MDRAAERRLRHLCLALALVAAPAGAYAAGAAAESALAMTMPSADVATIADRIRAGGDNAGMAYVIVDKHNARAFAYAADGTLRGTSPVLLGLARGDINPPGIGDRPLSAIGPEDRITAAGRYVAELGNDLGKNDILWVDYANSLSLHRVVTGKPSDERQRRLMSHSPDDNRISYGCINVPADFFDDVVRPLFLGTVGIVYILPEQRDLLGVFPTLR</sequence>
<keyword evidence="1" id="KW-0732">Signal</keyword>
<dbReference type="AlphaFoldDB" id="A0A841LAU0"/>
<gene>
    <name evidence="2" type="ORF">FHS79_002268</name>
</gene>
<proteinExistence type="predicted"/>
<dbReference type="Proteomes" id="UP000538147">
    <property type="component" value="Unassembled WGS sequence"/>
</dbReference>
<feature type="signal peptide" evidence="1">
    <location>
        <begin position="1"/>
        <end position="27"/>
    </location>
</feature>
<organism evidence="2 3">
    <name type="scientific">Polymorphobacter multimanifer</name>
    <dbReference type="NCBI Taxonomy" id="1070431"/>
    <lineage>
        <taxon>Bacteria</taxon>
        <taxon>Pseudomonadati</taxon>
        <taxon>Pseudomonadota</taxon>
        <taxon>Alphaproteobacteria</taxon>
        <taxon>Sphingomonadales</taxon>
        <taxon>Sphingosinicellaceae</taxon>
        <taxon>Polymorphobacter</taxon>
    </lineage>
</organism>
<accession>A0A841LAU0</accession>
<comment type="caution">
    <text evidence="2">The sequence shown here is derived from an EMBL/GenBank/DDBJ whole genome shotgun (WGS) entry which is preliminary data.</text>
</comment>
<dbReference type="RefSeq" id="WP_184199771.1">
    <property type="nucleotide sequence ID" value="NZ_BMOX01000017.1"/>
</dbReference>
<name>A0A841LAU0_9SPHN</name>
<evidence type="ECO:0000313" key="2">
    <source>
        <dbReference type="EMBL" id="MBB6228083.1"/>
    </source>
</evidence>